<protein>
    <submittedName>
        <fullName evidence="2">Protein containing Sulphatase-modifying factor domain protein</fullName>
    </submittedName>
</protein>
<dbReference type="Gene3D" id="3.90.1580.10">
    <property type="entry name" value="paralog of FGE (formylglycine-generating enzyme)"/>
    <property type="match status" value="1"/>
</dbReference>
<sequence length="85" mass="9314">NSDYVEKGLTAVDAYAETTGACGGIDFWGNSWEWTSTQNAAGQYIVKGGCWDSSRDACRSEYSDDARDASGRYANVGFRVVRVDR</sequence>
<dbReference type="EMBL" id="AJWY01000124">
    <property type="protein sequence ID" value="EKC81606.1"/>
    <property type="molecule type" value="Genomic_DNA"/>
</dbReference>
<dbReference type="InterPro" id="IPR005532">
    <property type="entry name" value="SUMF_dom"/>
</dbReference>
<feature type="non-terminal residue" evidence="2">
    <location>
        <position position="1"/>
    </location>
</feature>
<gene>
    <name evidence="2" type="ORF">LEA_00172</name>
</gene>
<organism evidence="2">
    <name type="scientific">human gut metagenome</name>
    <dbReference type="NCBI Taxonomy" id="408170"/>
    <lineage>
        <taxon>unclassified sequences</taxon>
        <taxon>metagenomes</taxon>
        <taxon>organismal metagenomes</taxon>
    </lineage>
</organism>
<dbReference type="Pfam" id="PF03781">
    <property type="entry name" value="FGE-sulfatase"/>
    <property type="match status" value="1"/>
</dbReference>
<proteinExistence type="predicted"/>
<evidence type="ECO:0000259" key="1">
    <source>
        <dbReference type="Pfam" id="PF03781"/>
    </source>
</evidence>
<comment type="caution">
    <text evidence="2">The sequence shown here is derived from an EMBL/GenBank/DDBJ whole genome shotgun (WGS) entry which is preliminary data.</text>
</comment>
<feature type="domain" description="Sulfatase-modifying factor enzyme-like" evidence="1">
    <location>
        <begin position="9"/>
        <end position="82"/>
    </location>
</feature>
<dbReference type="InterPro" id="IPR016187">
    <property type="entry name" value="CTDL_fold"/>
</dbReference>
<name>K1VC75_9ZZZZ</name>
<dbReference type="SUPFAM" id="SSF56436">
    <property type="entry name" value="C-type lectin-like"/>
    <property type="match status" value="1"/>
</dbReference>
<dbReference type="InterPro" id="IPR042095">
    <property type="entry name" value="SUMF_sf"/>
</dbReference>
<accession>K1VC75</accession>
<dbReference type="AlphaFoldDB" id="K1VC75"/>
<evidence type="ECO:0000313" key="2">
    <source>
        <dbReference type="EMBL" id="EKC81606.1"/>
    </source>
</evidence>
<reference evidence="2" key="1">
    <citation type="journal article" date="2013" name="Environ. Microbiol.">
        <title>Microbiota from the distal guts of lean and obese adolescents exhibit partial functional redundancy besides clear differences in community structure.</title>
        <authorList>
            <person name="Ferrer M."/>
            <person name="Ruiz A."/>
            <person name="Lanza F."/>
            <person name="Haange S.B."/>
            <person name="Oberbach A."/>
            <person name="Till H."/>
            <person name="Bargiela R."/>
            <person name="Campoy C."/>
            <person name="Segura M.T."/>
            <person name="Richter M."/>
            <person name="von Bergen M."/>
            <person name="Seifert J."/>
            <person name="Suarez A."/>
        </authorList>
    </citation>
    <scope>NUCLEOTIDE SEQUENCE</scope>
</reference>